<dbReference type="PROSITE" id="PS50043">
    <property type="entry name" value="HTH_LUXR_2"/>
    <property type="match status" value="1"/>
</dbReference>
<evidence type="ECO:0000313" key="6">
    <source>
        <dbReference type="EMBL" id="KPM83845.1"/>
    </source>
</evidence>
<dbReference type="InterPro" id="IPR001789">
    <property type="entry name" value="Sig_transdc_resp-reg_receiver"/>
</dbReference>
<dbReference type="EMBL" id="JAQPZS010000004">
    <property type="protein sequence ID" value="MEJ6495742.1"/>
    <property type="molecule type" value="Genomic_DNA"/>
</dbReference>
<sequence length="209" mass="23426">MRIGIIEDHQLVRDSFKKLLELQQEWQVIIETCTVSEAKLAVEIEQPDIFIVDISMHEGETGLAFLSYLNSYYPEIKTIVASMYDYEPYVSNALSLGAQGYVSKRSASEALIDAVNSVIKGGRYISEDVKFNYKDPSNKLALLTPREKEALPLFAKGLNAKQVAQQLDMMPKTAHVHKANIYQKLKVSNSFDLLKIAIDNGLIALDELA</sequence>
<evidence type="ECO:0000313" key="7">
    <source>
        <dbReference type="EMBL" id="MEJ6495742.1"/>
    </source>
</evidence>
<dbReference type="PANTHER" id="PTHR45566:SF1">
    <property type="entry name" value="HTH-TYPE TRANSCRIPTIONAL REGULATOR YHJB-RELATED"/>
    <property type="match status" value="1"/>
</dbReference>
<dbReference type="RefSeq" id="WP_054552760.1">
    <property type="nucleotide sequence ID" value="NZ_JAQPZS010000004.1"/>
</dbReference>
<dbReference type="CDD" id="cd06170">
    <property type="entry name" value="LuxR_C_like"/>
    <property type="match status" value="1"/>
</dbReference>
<evidence type="ECO:0000313" key="9">
    <source>
        <dbReference type="Proteomes" id="UP001377972"/>
    </source>
</evidence>
<keyword evidence="1 3" id="KW-0597">Phosphoprotein</keyword>
<dbReference type="PATRIC" id="fig|570156.3.peg.2946"/>
<feature type="modified residue" description="4-aspartylphosphate" evidence="3">
    <location>
        <position position="53"/>
    </location>
</feature>
<dbReference type="PANTHER" id="PTHR45566">
    <property type="entry name" value="HTH-TYPE TRANSCRIPTIONAL REGULATOR YHJB-RELATED"/>
    <property type="match status" value="1"/>
</dbReference>
<evidence type="ECO:0000259" key="4">
    <source>
        <dbReference type="PROSITE" id="PS50043"/>
    </source>
</evidence>
<dbReference type="InterPro" id="IPR051015">
    <property type="entry name" value="EvgA-like"/>
</dbReference>
<evidence type="ECO:0000256" key="1">
    <source>
        <dbReference type="ARBA" id="ARBA00022553"/>
    </source>
</evidence>
<proteinExistence type="predicted"/>
<keyword evidence="2" id="KW-0238">DNA-binding</keyword>
<dbReference type="PROSITE" id="PS50110">
    <property type="entry name" value="RESPONSE_REGULATORY"/>
    <property type="match status" value="1"/>
</dbReference>
<evidence type="ECO:0000259" key="5">
    <source>
        <dbReference type="PROSITE" id="PS50110"/>
    </source>
</evidence>
<dbReference type="SMART" id="SM00421">
    <property type="entry name" value="HTH_LUXR"/>
    <property type="match status" value="1"/>
</dbReference>
<dbReference type="InterPro" id="IPR058245">
    <property type="entry name" value="NreC/VraR/RcsB-like_REC"/>
</dbReference>
<dbReference type="InterPro" id="IPR000792">
    <property type="entry name" value="Tscrpt_reg_LuxR_C"/>
</dbReference>
<dbReference type="GO" id="GO:0000160">
    <property type="term" value="P:phosphorelay signal transduction system"/>
    <property type="evidence" value="ECO:0007669"/>
    <property type="project" value="InterPro"/>
</dbReference>
<evidence type="ECO:0000313" key="8">
    <source>
        <dbReference type="Proteomes" id="UP000050378"/>
    </source>
</evidence>
<dbReference type="AlphaFoldDB" id="A0A0P7DWA8"/>
<organism evidence="6 8">
    <name type="scientific">Pseudoalteromonas lipolytica</name>
    <dbReference type="NCBI Taxonomy" id="570156"/>
    <lineage>
        <taxon>Bacteria</taxon>
        <taxon>Pseudomonadati</taxon>
        <taxon>Pseudomonadota</taxon>
        <taxon>Gammaproteobacteria</taxon>
        <taxon>Alteromonadales</taxon>
        <taxon>Pseudoalteromonadaceae</taxon>
        <taxon>Pseudoalteromonas</taxon>
    </lineage>
</organism>
<accession>A0A0P7DWA8</accession>
<dbReference type="GO" id="GO:0003677">
    <property type="term" value="F:DNA binding"/>
    <property type="evidence" value="ECO:0007669"/>
    <property type="project" value="UniProtKB-KW"/>
</dbReference>
<feature type="domain" description="HTH luxR-type" evidence="4">
    <location>
        <begin position="136"/>
        <end position="201"/>
    </location>
</feature>
<dbReference type="PRINTS" id="PR00038">
    <property type="entry name" value="HTHLUXR"/>
</dbReference>
<dbReference type="Pfam" id="PF00072">
    <property type="entry name" value="Response_reg"/>
    <property type="match status" value="1"/>
</dbReference>
<dbReference type="GO" id="GO:0006355">
    <property type="term" value="P:regulation of DNA-templated transcription"/>
    <property type="evidence" value="ECO:0007669"/>
    <property type="project" value="InterPro"/>
</dbReference>
<dbReference type="SMART" id="SM00448">
    <property type="entry name" value="REC"/>
    <property type="match status" value="1"/>
</dbReference>
<evidence type="ECO:0000256" key="3">
    <source>
        <dbReference type="PROSITE-ProRule" id="PRU00169"/>
    </source>
</evidence>
<reference evidence="6 8" key="1">
    <citation type="submission" date="2015-09" db="EMBL/GenBank/DDBJ databases">
        <title>Draft Genome Sequence of Pseudoalteromonas lipolytica UCD-48B.</title>
        <authorList>
            <person name="Krusor M."/>
            <person name="Coil D.A."/>
            <person name="Lang J.M."/>
            <person name="Eisen J.A."/>
            <person name="Alexiev A."/>
        </authorList>
    </citation>
    <scope>NUCLEOTIDE SEQUENCE [LARGE SCALE GENOMIC DNA]</scope>
    <source>
        <strain evidence="6 8">UCD-48B</strain>
    </source>
</reference>
<dbReference type="Pfam" id="PF00196">
    <property type="entry name" value="GerE"/>
    <property type="match status" value="1"/>
</dbReference>
<dbReference type="InterPro" id="IPR016032">
    <property type="entry name" value="Sig_transdc_resp-reg_C-effctor"/>
</dbReference>
<dbReference type="InterPro" id="IPR011006">
    <property type="entry name" value="CheY-like_superfamily"/>
</dbReference>
<keyword evidence="9" id="KW-1185">Reference proteome</keyword>
<protein>
    <submittedName>
        <fullName evidence="6 7">Response regulator</fullName>
    </submittedName>
</protein>
<dbReference type="SUPFAM" id="SSF52172">
    <property type="entry name" value="CheY-like"/>
    <property type="match status" value="1"/>
</dbReference>
<comment type="caution">
    <text evidence="6">The sequence shown here is derived from an EMBL/GenBank/DDBJ whole genome shotgun (WGS) entry which is preliminary data.</text>
</comment>
<name>A0A0P7DWA8_9GAMM</name>
<dbReference type="Proteomes" id="UP001377972">
    <property type="component" value="Unassembled WGS sequence"/>
</dbReference>
<dbReference type="EMBL" id="LJTC01000005">
    <property type="protein sequence ID" value="KPM83845.1"/>
    <property type="molecule type" value="Genomic_DNA"/>
</dbReference>
<feature type="domain" description="Response regulatory" evidence="5">
    <location>
        <begin position="2"/>
        <end position="119"/>
    </location>
</feature>
<dbReference type="Proteomes" id="UP000050378">
    <property type="component" value="Unassembled WGS sequence"/>
</dbReference>
<evidence type="ECO:0000256" key="2">
    <source>
        <dbReference type="ARBA" id="ARBA00023125"/>
    </source>
</evidence>
<dbReference type="STRING" id="570156.AOG27_09385"/>
<dbReference type="CDD" id="cd17535">
    <property type="entry name" value="REC_NarL-like"/>
    <property type="match status" value="1"/>
</dbReference>
<dbReference type="OrthoDB" id="9796655at2"/>
<reference evidence="7 9" key="2">
    <citation type="submission" date="2023-01" db="EMBL/GenBank/DDBJ databases">
        <title>Trichodesmium-associated heterotrophic epibiont bacteria.</title>
        <authorList>
            <person name="Cleveland C.S."/>
            <person name="Webb E.A."/>
        </authorList>
    </citation>
    <scope>NUCLEOTIDE SEQUENCE [LARGE SCALE GENOMIC DNA]</scope>
    <source>
        <strain evidence="7 9">USCH2</strain>
    </source>
</reference>
<gene>
    <name evidence="6" type="ORF">AOG27_09385</name>
    <name evidence="7" type="ORF">PQI24_06850</name>
</gene>
<dbReference type="SUPFAM" id="SSF46894">
    <property type="entry name" value="C-terminal effector domain of the bipartite response regulators"/>
    <property type="match status" value="1"/>
</dbReference>
<dbReference type="Gene3D" id="3.40.50.2300">
    <property type="match status" value="1"/>
</dbReference>